<evidence type="ECO:0000256" key="5">
    <source>
        <dbReference type="ARBA" id="ARBA00023136"/>
    </source>
</evidence>
<dbReference type="EMBL" id="PQXI01000655">
    <property type="protein sequence ID" value="TGO14328.1"/>
    <property type="molecule type" value="Genomic_DNA"/>
</dbReference>
<evidence type="ECO:0000256" key="1">
    <source>
        <dbReference type="ARBA" id="ARBA00004141"/>
    </source>
</evidence>
<evidence type="ECO:0000256" key="2">
    <source>
        <dbReference type="ARBA" id="ARBA00022448"/>
    </source>
</evidence>
<dbReference type="PANTHER" id="PTHR43791:SF24">
    <property type="entry name" value="NICOTINIC ACID PLASMA MEMBRANE TRANSPORTER"/>
    <property type="match status" value="1"/>
</dbReference>
<keyword evidence="7" id="KW-0732">Signal</keyword>
<proteinExistence type="predicted"/>
<keyword evidence="2" id="KW-0813">Transport</keyword>
<comment type="caution">
    <text evidence="8">The sequence shown here is derived from an EMBL/GenBank/DDBJ whole genome shotgun (WGS) entry which is preliminary data.</text>
</comment>
<feature type="chain" id="PRO_5021265787" description="Major facilitator superfamily (MFS) profile domain-containing protein" evidence="7">
    <location>
        <begin position="16"/>
        <end position="116"/>
    </location>
</feature>
<dbReference type="GO" id="GO:0022857">
    <property type="term" value="F:transmembrane transporter activity"/>
    <property type="evidence" value="ECO:0007669"/>
    <property type="project" value="TreeGrafter"/>
</dbReference>
<keyword evidence="4 6" id="KW-1133">Transmembrane helix</keyword>
<reference evidence="8 9" key="1">
    <citation type="submission" date="2017-12" db="EMBL/GenBank/DDBJ databases">
        <title>Comparative genomics of Botrytis spp.</title>
        <authorList>
            <person name="Valero-Jimenez C.A."/>
            <person name="Tapia P."/>
            <person name="Veloso J."/>
            <person name="Silva-Moreno E."/>
            <person name="Staats M."/>
            <person name="Valdes J.H."/>
            <person name="Van Kan J.A.L."/>
        </authorList>
    </citation>
    <scope>NUCLEOTIDE SEQUENCE [LARGE SCALE GENOMIC DNA]</scope>
    <source>
        <strain evidence="8 9">Bp0003</strain>
    </source>
</reference>
<evidence type="ECO:0000256" key="7">
    <source>
        <dbReference type="SAM" id="SignalP"/>
    </source>
</evidence>
<protein>
    <recommendedName>
        <fullName evidence="10">Major facilitator superfamily (MFS) profile domain-containing protein</fullName>
    </recommendedName>
</protein>
<keyword evidence="5 6" id="KW-0472">Membrane</keyword>
<feature type="signal peptide" evidence="7">
    <location>
        <begin position="1"/>
        <end position="15"/>
    </location>
</feature>
<feature type="transmembrane region" description="Helical" evidence="6">
    <location>
        <begin position="60"/>
        <end position="84"/>
    </location>
</feature>
<evidence type="ECO:0000256" key="4">
    <source>
        <dbReference type="ARBA" id="ARBA00022989"/>
    </source>
</evidence>
<keyword evidence="9" id="KW-1185">Reference proteome</keyword>
<name>A0A4Z1ETB3_9HELO</name>
<keyword evidence="3 6" id="KW-0812">Transmembrane</keyword>
<evidence type="ECO:0000256" key="3">
    <source>
        <dbReference type="ARBA" id="ARBA00022692"/>
    </source>
</evidence>
<gene>
    <name evidence="8" type="ORF">BPAE_0657g00010</name>
</gene>
<dbReference type="GO" id="GO:0016020">
    <property type="term" value="C:membrane"/>
    <property type="evidence" value="ECO:0007669"/>
    <property type="project" value="UniProtKB-SubCell"/>
</dbReference>
<evidence type="ECO:0000313" key="8">
    <source>
        <dbReference type="EMBL" id="TGO14328.1"/>
    </source>
</evidence>
<dbReference type="AlphaFoldDB" id="A0A4Z1ETB3"/>
<accession>A0A4Z1ETB3</accession>
<dbReference type="PANTHER" id="PTHR43791">
    <property type="entry name" value="PERMEASE-RELATED"/>
    <property type="match status" value="1"/>
</dbReference>
<evidence type="ECO:0000313" key="9">
    <source>
        <dbReference type="Proteomes" id="UP000297910"/>
    </source>
</evidence>
<dbReference type="Proteomes" id="UP000297910">
    <property type="component" value="Unassembled WGS sequence"/>
</dbReference>
<comment type="subcellular location">
    <subcellularLocation>
        <location evidence="1">Membrane</location>
        <topology evidence="1">Multi-pass membrane protein</topology>
    </subcellularLocation>
</comment>
<organism evidence="8 9">
    <name type="scientific">Botrytis paeoniae</name>
    <dbReference type="NCBI Taxonomy" id="278948"/>
    <lineage>
        <taxon>Eukaryota</taxon>
        <taxon>Fungi</taxon>
        <taxon>Dikarya</taxon>
        <taxon>Ascomycota</taxon>
        <taxon>Pezizomycotina</taxon>
        <taxon>Leotiomycetes</taxon>
        <taxon>Helotiales</taxon>
        <taxon>Sclerotiniaceae</taxon>
        <taxon>Botrytis</taxon>
    </lineage>
</organism>
<evidence type="ECO:0000256" key="6">
    <source>
        <dbReference type="SAM" id="Phobius"/>
    </source>
</evidence>
<evidence type="ECO:0008006" key="10">
    <source>
        <dbReference type="Google" id="ProtNLM"/>
    </source>
</evidence>
<sequence length="116" mass="12708">MFILVLGLYPISTLAVTWISTNLSPDDKRSIGMPIAYSNANVSSLVSSQLYPTQQGPRYIFGNSVSASLTIVAGFLYGGFWFLLRRRSAKKEKLFAKGATTNGLKGDMSLDSMYIL</sequence>